<dbReference type="InterPro" id="IPR023088">
    <property type="entry name" value="PDEase"/>
</dbReference>
<feature type="binding site" evidence="3">
    <location>
        <position position="57"/>
    </location>
    <ligand>
        <name>Zn(2+)</name>
        <dbReference type="ChEBI" id="CHEBI:29105"/>
        <label>1</label>
    </ligand>
</feature>
<dbReference type="InterPro" id="IPR003607">
    <property type="entry name" value="HD/PDEase_dom"/>
</dbReference>
<dbReference type="EMBL" id="OC917052">
    <property type="protein sequence ID" value="CAD7645988.1"/>
    <property type="molecule type" value="Genomic_DNA"/>
</dbReference>
<dbReference type="OrthoDB" id="189220at2759"/>
<dbReference type="GO" id="GO:0004114">
    <property type="term" value="F:3',5'-cyclic-nucleotide phosphodiesterase activity"/>
    <property type="evidence" value="ECO:0007669"/>
    <property type="project" value="InterPro"/>
</dbReference>
<feature type="domain" description="PDEase" evidence="5">
    <location>
        <begin position="1"/>
        <end position="304"/>
    </location>
</feature>
<accession>A0A7R9LQI5</accession>
<keyword evidence="7" id="KW-1185">Reference proteome</keyword>
<dbReference type="InterPro" id="IPR036971">
    <property type="entry name" value="PDEase_catalytic_dom_sf"/>
</dbReference>
<protein>
    <recommendedName>
        <fullName evidence="5">PDEase domain-containing protein</fullName>
    </recommendedName>
</protein>
<dbReference type="AlphaFoldDB" id="A0A7R9LQI5"/>
<dbReference type="Gene3D" id="1.10.1300.10">
    <property type="entry name" value="3'5'-cyclic nucleotide phosphodiesterase, catalytic domain"/>
    <property type="match status" value="1"/>
</dbReference>
<dbReference type="SUPFAM" id="SSF109604">
    <property type="entry name" value="HD-domain/PDEase-like"/>
    <property type="match status" value="1"/>
</dbReference>
<dbReference type="InterPro" id="IPR023174">
    <property type="entry name" value="PDEase_CS"/>
</dbReference>
<dbReference type="EMBL" id="CAJPVJ010002227">
    <property type="protein sequence ID" value="CAG2165966.1"/>
    <property type="molecule type" value="Genomic_DNA"/>
</dbReference>
<dbReference type="Proteomes" id="UP000728032">
    <property type="component" value="Unassembled WGS sequence"/>
</dbReference>
<dbReference type="InterPro" id="IPR002073">
    <property type="entry name" value="PDEase_catalytic_dom"/>
</dbReference>
<reference evidence="6" key="1">
    <citation type="submission" date="2020-11" db="EMBL/GenBank/DDBJ databases">
        <authorList>
            <person name="Tran Van P."/>
        </authorList>
    </citation>
    <scope>NUCLEOTIDE SEQUENCE</scope>
</reference>
<dbReference type="PROSITE" id="PS51845">
    <property type="entry name" value="PDEASE_I_2"/>
    <property type="match status" value="1"/>
</dbReference>
<evidence type="ECO:0000256" key="3">
    <source>
        <dbReference type="PIRSR" id="PIRSR623088-3"/>
    </source>
</evidence>
<dbReference type="Pfam" id="PF00233">
    <property type="entry name" value="PDEase_I"/>
    <property type="match status" value="1"/>
</dbReference>
<name>A0A7R9LQI5_9ACAR</name>
<feature type="region of interest" description="Disordered" evidence="4">
    <location>
        <begin position="255"/>
        <end position="276"/>
    </location>
</feature>
<feature type="non-terminal residue" evidence="6">
    <location>
        <position position="364"/>
    </location>
</feature>
<proteinExistence type="predicted"/>
<evidence type="ECO:0000313" key="7">
    <source>
        <dbReference type="Proteomes" id="UP000728032"/>
    </source>
</evidence>
<dbReference type="PANTHER" id="PTHR11347">
    <property type="entry name" value="CYCLIC NUCLEOTIDE PHOSPHODIESTERASE"/>
    <property type="match status" value="1"/>
</dbReference>
<dbReference type="GO" id="GO:0046872">
    <property type="term" value="F:metal ion binding"/>
    <property type="evidence" value="ECO:0007669"/>
    <property type="project" value="UniProtKB-KW"/>
</dbReference>
<gene>
    <name evidence="6" type="ORF">ONB1V03_LOCUS5499</name>
</gene>
<feature type="compositionally biased region" description="Polar residues" evidence="4">
    <location>
        <begin position="340"/>
        <end position="352"/>
    </location>
</feature>
<feature type="compositionally biased region" description="Basic and acidic residues" evidence="4">
    <location>
        <begin position="261"/>
        <end position="276"/>
    </location>
</feature>
<keyword evidence="1 3" id="KW-0479">Metal-binding</keyword>
<sequence length="364" mass="41387">QIPADSTDSPLHKTSIGPLPQSYVKHITVCEETYGIIGANYPALELMALYTAAAMHDFDHPGRTNAFLVATYASQAILYNDRSVLENHHAAAAWSLFLSKPEYNWLRHLDRAEFKRFRFLVIEFILATDLKRHFEILAEFNAKVNDDDSTGIDWFSETDRLLVMEMTIKIADINGPLKIFEIHQQWTHRIAEEFYEQGDEEQRLGLPISPFMDRKNPQLAKLQESFINHLVGPLCNAYAEAGLLPGVWEYQDSSDCEGSEDGIRNEGEISTKSDLDKNSRKVSCLQTTHLQENYEFWINILKEKKNSHSLQSSPNISSDDSSTPVLTQQTLEEIIEAEENQSQGSSYSNGDNNLVFENITHIND</sequence>
<evidence type="ECO:0000256" key="1">
    <source>
        <dbReference type="ARBA" id="ARBA00022723"/>
    </source>
</evidence>
<feature type="binding site" evidence="3">
    <location>
        <position position="57"/>
    </location>
    <ligand>
        <name>Zn(2+)</name>
        <dbReference type="ChEBI" id="CHEBI:29105"/>
        <label>2</label>
    </ligand>
</feature>
<keyword evidence="2" id="KW-0378">Hydrolase</keyword>
<dbReference type="GO" id="GO:0007165">
    <property type="term" value="P:signal transduction"/>
    <property type="evidence" value="ECO:0007669"/>
    <property type="project" value="InterPro"/>
</dbReference>
<evidence type="ECO:0000259" key="5">
    <source>
        <dbReference type="PROSITE" id="PS51845"/>
    </source>
</evidence>
<dbReference type="PRINTS" id="PR00387">
    <property type="entry name" value="PDIESTERASE1"/>
</dbReference>
<evidence type="ECO:0000256" key="4">
    <source>
        <dbReference type="SAM" id="MobiDB-lite"/>
    </source>
</evidence>
<feature type="binding site" evidence="3">
    <location>
        <position position="172"/>
    </location>
    <ligand>
        <name>Zn(2+)</name>
        <dbReference type="ChEBI" id="CHEBI:29105"/>
        <label>1</label>
    </ligand>
</feature>
<feature type="region of interest" description="Disordered" evidence="4">
    <location>
        <begin position="339"/>
        <end position="364"/>
    </location>
</feature>
<evidence type="ECO:0000313" key="6">
    <source>
        <dbReference type="EMBL" id="CAD7645988.1"/>
    </source>
</evidence>
<dbReference type="PROSITE" id="PS00126">
    <property type="entry name" value="PDEASE_I_1"/>
    <property type="match status" value="1"/>
</dbReference>
<evidence type="ECO:0000256" key="2">
    <source>
        <dbReference type="ARBA" id="ARBA00022801"/>
    </source>
</evidence>
<organism evidence="6">
    <name type="scientific">Oppiella nova</name>
    <dbReference type="NCBI Taxonomy" id="334625"/>
    <lineage>
        <taxon>Eukaryota</taxon>
        <taxon>Metazoa</taxon>
        <taxon>Ecdysozoa</taxon>
        <taxon>Arthropoda</taxon>
        <taxon>Chelicerata</taxon>
        <taxon>Arachnida</taxon>
        <taxon>Acari</taxon>
        <taxon>Acariformes</taxon>
        <taxon>Sarcoptiformes</taxon>
        <taxon>Oribatida</taxon>
        <taxon>Brachypylina</taxon>
        <taxon>Oppioidea</taxon>
        <taxon>Oppiidae</taxon>
        <taxon>Oppiella</taxon>
    </lineage>
</organism>
<feature type="binding site" evidence="3">
    <location>
        <position position="56"/>
    </location>
    <ligand>
        <name>Zn(2+)</name>
        <dbReference type="ChEBI" id="CHEBI:29105"/>
        <label>1</label>
    </ligand>
</feature>
<dbReference type="CDD" id="cd00077">
    <property type="entry name" value="HDc"/>
    <property type="match status" value="1"/>
</dbReference>